<proteinExistence type="predicted"/>
<keyword evidence="1 3" id="KW-0808">Transferase</keyword>
<dbReference type="Pfam" id="PF00583">
    <property type="entry name" value="Acetyltransf_1"/>
    <property type="match status" value="1"/>
</dbReference>
<feature type="domain" description="N-acetyltransferase" evidence="2">
    <location>
        <begin position="1"/>
        <end position="143"/>
    </location>
</feature>
<accession>A0A4Z0H167</accession>
<dbReference type="PANTHER" id="PTHR13947">
    <property type="entry name" value="GNAT FAMILY N-ACETYLTRANSFERASE"/>
    <property type="match status" value="1"/>
</dbReference>
<reference evidence="3 4" key="1">
    <citation type="journal article" date="2003" name="Int. J. Syst. Evol. Microbiol.">
        <title>Halobacillus salinus sp. nov., isolated from a salt lake on the coast of the East Sea in Korea.</title>
        <authorList>
            <person name="Yoon J.H."/>
            <person name="Kang K.H."/>
            <person name="Park Y.H."/>
        </authorList>
    </citation>
    <scope>NUCLEOTIDE SEQUENCE [LARGE SCALE GENOMIC DNA]</scope>
    <source>
        <strain evidence="3 4">HSL-3</strain>
    </source>
</reference>
<dbReference type="EMBL" id="SRJC01000002">
    <property type="protein sequence ID" value="TGB02802.1"/>
    <property type="molecule type" value="Genomic_DNA"/>
</dbReference>
<dbReference type="PROSITE" id="PS51186">
    <property type="entry name" value="GNAT"/>
    <property type="match status" value="1"/>
</dbReference>
<dbReference type="AlphaFoldDB" id="A0A4Z0H167"/>
<name>A0A4Z0H167_9BACI</name>
<dbReference type="RefSeq" id="WP_135327742.1">
    <property type="nucleotide sequence ID" value="NZ_SRJC01000002.1"/>
</dbReference>
<keyword evidence="4" id="KW-1185">Reference proteome</keyword>
<comment type="caution">
    <text evidence="3">The sequence shown here is derived from an EMBL/GenBank/DDBJ whole genome shotgun (WGS) entry which is preliminary data.</text>
</comment>
<gene>
    <name evidence="3" type="ORF">E4663_11645</name>
</gene>
<evidence type="ECO:0000313" key="3">
    <source>
        <dbReference type="EMBL" id="TGB02802.1"/>
    </source>
</evidence>
<evidence type="ECO:0000313" key="4">
    <source>
        <dbReference type="Proteomes" id="UP000297982"/>
    </source>
</evidence>
<evidence type="ECO:0000256" key="1">
    <source>
        <dbReference type="ARBA" id="ARBA00022679"/>
    </source>
</evidence>
<dbReference type="PANTHER" id="PTHR13947:SF37">
    <property type="entry name" value="LD18367P"/>
    <property type="match status" value="1"/>
</dbReference>
<dbReference type="SUPFAM" id="SSF55729">
    <property type="entry name" value="Acyl-CoA N-acyltransferases (Nat)"/>
    <property type="match status" value="1"/>
</dbReference>
<organism evidence="3 4">
    <name type="scientific">Halobacillus salinus</name>
    <dbReference type="NCBI Taxonomy" id="192814"/>
    <lineage>
        <taxon>Bacteria</taxon>
        <taxon>Bacillati</taxon>
        <taxon>Bacillota</taxon>
        <taxon>Bacilli</taxon>
        <taxon>Bacillales</taxon>
        <taxon>Bacillaceae</taxon>
        <taxon>Halobacillus</taxon>
    </lineage>
</organism>
<evidence type="ECO:0000259" key="2">
    <source>
        <dbReference type="PROSITE" id="PS51186"/>
    </source>
</evidence>
<sequence length="153" mass="17517">MCRSVTIQPIMDREAYLPFFLMADEDEEIVRTYIEEGEPFSIKYNHKDVGACLLTFPSPQAVEIKNIAISEDHRGLGIGKTVIQLIADHCKERSFTELFVGTANSSIENLAFYQKAGFRFDSIHKGFFDAYPDTFYEHGIQGRDLIYFVMKLS</sequence>
<dbReference type="InterPro" id="IPR000182">
    <property type="entry name" value="GNAT_dom"/>
</dbReference>
<dbReference type="Proteomes" id="UP000297982">
    <property type="component" value="Unassembled WGS sequence"/>
</dbReference>
<dbReference type="GO" id="GO:0008080">
    <property type="term" value="F:N-acetyltransferase activity"/>
    <property type="evidence" value="ECO:0007669"/>
    <property type="project" value="InterPro"/>
</dbReference>
<dbReference type="STRING" id="192814.GCA_900166575_02855"/>
<protein>
    <submittedName>
        <fullName evidence="3">GNAT family N-acetyltransferase</fullName>
    </submittedName>
</protein>
<dbReference type="CDD" id="cd04301">
    <property type="entry name" value="NAT_SF"/>
    <property type="match status" value="1"/>
</dbReference>
<dbReference type="Gene3D" id="3.40.630.30">
    <property type="match status" value="1"/>
</dbReference>
<dbReference type="InterPro" id="IPR050769">
    <property type="entry name" value="NAT_camello-type"/>
</dbReference>
<dbReference type="InterPro" id="IPR016181">
    <property type="entry name" value="Acyl_CoA_acyltransferase"/>
</dbReference>